<dbReference type="PANTHER" id="PTHR34975:SF2">
    <property type="entry name" value="SPORE GERMINATION PROTEIN A2"/>
    <property type="match status" value="1"/>
</dbReference>
<dbReference type="EMBL" id="JAQAGZ010000018">
    <property type="protein sequence ID" value="MCZ8515648.1"/>
    <property type="molecule type" value="Genomic_DNA"/>
</dbReference>
<evidence type="ECO:0000313" key="10">
    <source>
        <dbReference type="Proteomes" id="UP001527882"/>
    </source>
</evidence>
<keyword evidence="7 8" id="KW-0472">Membrane</keyword>
<keyword evidence="5 8" id="KW-0812">Transmembrane</keyword>
<feature type="transmembrane region" description="Helical" evidence="8">
    <location>
        <begin position="146"/>
        <end position="164"/>
    </location>
</feature>
<evidence type="ECO:0000256" key="4">
    <source>
        <dbReference type="ARBA" id="ARBA00022544"/>
    </source>
</evidence>
<evidence type="ECO:0000256" key="6">
    <source>
        <dbReference type="ARBA" id="ARBA00022989"/>
    </source>
</evidence>
<dbReference type="Gene3D" id="1.20.1740.10">
    <property type="entry name" value="Amino acid/polyamine transporter I"/>
    <property type="match status" value="1"/>
</dbReference>
<dbReference type="InterPro" id="IPR004761">
    <property type="entry name" value="Spore_GerAB"/>
</dbReference>
<dbReference type="NCBIfam" id="TIGR00912">
    <property type="entry name" value="2A0309"/>
    <property type="match status" value="1"/>
</dbReference>
<feature type="transmembrane region" description="Helical" evidence="8">
    <location>
        <begin position="73"/>
        <end position="92"/>
    </location>
</feature>
<keyword evidence="3" id="KW-0813">Transport</keyword>
<dbReference type="RefSeq" id="WP_269884171.1">
    <property type="nucleotide sequence ID" value="NZ_JAQAGZ010000018.1"/>
</dbReference>
<evidence type="ECO:0000256" key="8">
    <source>
        <dbReference type="SAM" id="Phobius"/>
    </source>
</evidence>
<feature type="transmembrane region" description="Helical" evidence="8">
    <location>
        <begin position="216"/>
        <end position="239"/>
    </location>
</feature>
<feature type="transmembrane region" description="Helical" evidence="8">
    <location>
        <begin position="112"/>
        <end position="134"/>
    </location>
</feature>
<feature type="transmembrane region" description="Helical" evidence="8">
    <location>
        <begin position="305"/>
        <end position="322"/>
    </location>
</feature>
<name>A0ABT4QFJ8_9BACL</name>
<reference evidence="9 10" key="1">
    <citation type="submission" date="2022-12" db="EMBL/GenBank/DDBJ databases">
        <title>Draft genome sequence of Paenibacillus sp. dW9.</title>
        <authorList>
            <person name="Choi E.-W."/>
            <person name="Kim D.-U."/>
        </authorList>
    </citation>
    <scope>NUCLEOTIDE SEQUENCE [LARGE SCALE GENOMIC DNA]</scope>
    <source>
        <strain evidence="10">dW9</strain>
    </source>
</reference>
<accession>A0ABT4QFJ8</accession>
<evidence type="ECO:0000313" key="9">
    <source>
        <dbReference type="EMBL" id="MCZ8515648.1"/>
    </source>
</evidence>
<comment type="similarity">
    <text evidence="2">Belongs to the amino acid-polyamine-organocation (APC) superfamily. Spore germination protein (SGP) (TC 2.A.3.9) family.</text>
</comment>
<evidence type="ECO:0000256" key="1">
    <source>
        <dbReference type="ARBA" id="ARBA00004141"/>
    </source>
</evidence>
<comment type="subcellular location">
    <subcellularLocation>
        <location evidence="1">Membrane</location>
        <topology evidence="1">Multi-pass membrane protein</topology>
    </subcellularLocation>
</comment>
<gene>
    <name evidence="9" type="ORF">O9H85_25205</name>
</gene>
<dbReference type="Pfam" id="PF03845">
    <property type="entry name" value="Spore_permease"/>
    <property type="match status" value="1"/>
</dbReference>
<feature type="transmembrane region" description="Helical" evidence="8">
    <location>
        <begin position="268"/>
        <end position="293"/>
    </location>
</feature>
<proteinExistence type="inferred from homology"/>
<dbReference type="Proteomes" id="UP001527882">
    <property type="component" value="Unassembled WGS sequence"/>
</dbReference>
<keyword evidence="10" id="KW-1185">Reference proteome</keyword>
<dbReference type="PANTHER" id="PTHR34975">
    <property type="entry name" value="SPORE GERMINATION PROTEIN A2"/>
    <property type="match status" value="1"/>
</dbReference>
<comment type="caution">
    <text evidence="9">The sequence shown here is derived from an EMBL/GenBank/DDBJ whole genome shotgun (WGS) entry which is preliminary data.</text>
</comment>
<keyword evidence="4" id="KW-0309">Germination</keyword>
<evidence type="ECO:0000256" key="2">
    <source>
        <dbReference type="ARBA" id="ARBA00007998"/>
    </source>
</evidence>
<organism evidence="9 10">
    <name type="scientific">Paenibacillus gyeongsangnamensis</name>
    <dbReference type="NCBI Taxonomy" id="3388067"/>
    <lineage>
        <taxon>Bacteria</taxon>
        <taxon>Bacillati</taxon>
        <taxon>Bacillota</taxon>
        <taxon>Bacilli</taxon>
        <taxon>Bacillales</taxon>
        <taxon>Paenibacillaceae</taxon>
        <taxon>Paenibacillus</taxon>
    </lineage>
</organism>
<evidence type="ECO:0000256" key="5">
    <source>
        <dbReference type="ARBA" id="ARBA00022692"/>
    </source>
</evidence>
<keyword evidence="6 8" id="KW-1133">Transmembrane helix</keyword>
<feature type="transmembrane region" description="Helical" evidence="8">
    <location>
        <begin position="12"/>
        <end position="31"/>
    </location>
</feature>
<feature type="transmembrane region" description="Helical" evidence="8">
    <location>
        <begin position="184"/>
        <end position="204"/>
    </location>
</feature>
<protein>
    <submittedName>
        <fullName evidence="9">Endospore germination permease</fullName>
    </submittedName>
</protein>
<evidence type="ECO:0000256" key="7">
    <source>
        <dbReference type="ARBA" id="ARBA00023136"/>
    </source>
</evidence>
<evidence type="ECO:0000256" key="3">
    <source>
        <dbReference type="ARBA" id="ARBA00022448"/>
    </source>
</evidence>
<feature type="transmembrane region" description="Helical" evidence="8">
    <location>
        <begin position="43"/>
        <end position="61"/>
    </location>
</feature>
<feature type="transmembrane region" description="Helical" evidence="8">
    <location>
        <begin position="334"/>
        <end position="356"/>
    </location>
</feature>
<sequence>MIDKERITGFQIGMLMYPTLLATGILSVPSITAKHADRDLWLSPVWASLIGYTLVLAIFQLHRRYPRKTIIEVGELVLGSALGKLFGILFLFEQLHDTSFVLREYGEFVVGHFLTRTPTVVTMLCLIIVCSFALRGRVEVIARCAQIFVPLFAFFLLLIAVLLTPEYEFRNLLPVLEEGVHRSIRGSFTPMNWFCDFVYVSFLLPSISERDKGLKWSLVSVTMITLTMIVTNVSIMMLFGQATAGINYPVMVAARFISLADFVEHAEAILMAIWVMVIFIKVCIYYYASVLIVSQLFKLPDYRSVIFPVGLTLIPLSVWVSPNVQSMGYFFESIGVFYFLSVKFAMPVLLLAVAMARHPMRPSPMS</sequence>